<evidence type="ECO:0000313" key="5">
    <source>
        <dbReference type="EMBL" id="GMH09066.1"/>
    </source>
</evidence>
<name>A0AAD3SE31_NEPGR</name>
<comment type="similarity">
    <text evidence="1">Belongs to the glycosyltransferase 64 family.</text>
</comment>
<feature type="domain" description="Glycosyl transferase 64" evidence="4">
    <location>
        <begin position="96"/>
        <end position="347"/>
    </location>
</feature>
<dbReference type="PANTHER" id="PTHR48410:SF1">
    <property type="entry name" value="GLYCOSYLINOSITOL PHOSPHORYLCERAMIDE MANNOSYL TRANSFERASE 1"/>
    <property type="match status" value="1"/>
</dbReference>
<keyword evidence="6" id="KW-1185">Reference proteome</keyword>
<comment type="caution">
    <text evidence="5">The sequence shown here is derived from an EMBL/GenBank/DDBJ whole genome shotgun (WGS) entry which is preliminary data.</text>
</comment>
<organism evidence="5 6">
    <name type="scientific">Nepenthes gracilis</name>
    <name type="common">Slender pitcher plant</name>
    <dbReference type="NCBI Taxonomy" id="150966"/>
    <lineage>
        <taxon>Eukaryota</taxon>
        <taxon>Viridiplantae</taxon>
        <taxon>Streptophyta</taxon>
        <taxon>Embryophyta</taxon>
        <taxon>Tracheophyta</taxon>
        <taxon>Spermatophyta</taxon>
        <taxon>Magnoliopsida</taxon>
        <taxon>eudicotyledons</taxon>
        <taxon>Gunneridae</taxon>
        <taxon>Pentapetalae</taxon>
        <taxon>Caryophyllales</taxon>
        <taxon>Nepenthaceae</taxon>
        <taxon>Nepenthes</taxon>
    </lineage>
</organism>
<sequence>MSTLNLIAIRDGALAGEGNGNFYSPAKEKAANRGAYSCRWPILRRLRHPIGAVKFKTLLIVSVLCSVILFSPKIGSLMGWNSDDASSVSSPTRGRYTVLINTWKRNSLLKQSVAHYALCRGTDAIHVVWSERDPPSVDLRAYLEKLVLSKSEKAHKPNFRFDINQEDNLNNRFKPIEELRTDAVFSVDDDVIVPCATLDFANTVWQTAPSMMVGFVPRMHWLAEETNGVEYYNYGGWWSVWWTGTYSMVLSKAAFFHRKYLDIYTYKMPTSIRDYVTRERNCEDIAMSLLVANATGAPPIWVKGKIYEIGSSGISSLKSHSHKRNKCLNDFISLYGAVPLVSTNVKAVDARYEWFW</sequence>
<evidence type="ECO:0000256" key="3">
    <source>
        <dbReference type="ARBA" id="ARBA00023157"/>
    </source>
</evidence>
<keyword evidence="3" id="KW-1015">Disulfide bond</keyword>
<evidence type="ECO:0000256" key="1">
    <source>
        <dbReference type="ARBA" id="ARBA00008700"/>
    </source>
</evidence>
<dbReference type="Gene3D" id="3.90.550.10">
    <property type="entry name" value="Spore Coat Polysaccharide Biosynthesis Protein SpsA, Chain A"/>
    <property type="match status" value="1"/>
</dbReference>
<proteinExistence type="inferred from homology"/>
<evidence type="ECO:0000259" key="4">
    <source>
        <dbReference type="Pfam" id="PF09258"/>
    </source>
</evidence>
<accession>A0AAD3SE31</accession>
<dbReference type="AlphaFoldDB" id="A0AAD3SE31"/>
<gene>
    <name evidence="5" type="ORF">Nepgr_010906</name>
</gene>
<dbReference type="InterPro" id="IPR053318">
    <property type="entry name" value="GT64"/>
</dbReference>
<dbReference type="GO" id="GO:0016757">
    <property type="term" value="F:glycosyltransferase activity"/>
    <property type="evidence" value="ECO:0007669"/>
    <property type="project" value="InterPro"/>
</dbReference>
<dbReference type="InterPro" id="IPR029044">
    <property type="entry name" value="Nucleotide-diphossugar_trans"/>
</dbReference>
<evidence type="ECO:0000256" key="2">
    <source>
        <dbReference type="ARBA" id="ARBA00022679"/>
    </source>
</evidence>
<dbReference type="SUPFAM" id="SSF53448">
    <property type="entry name" value="Nucleotide-diphospho-sugar transferases"/>
    <property type="match status" value="1"/>
</dbReference>
<dbReference type="GO" id="GO:0016020">
    <property type="term" value="C:membrane"/>
    <property type="evidence" value="ECO:0007669"/>
    <property type="project" value="InterPro"/>
</dbReference>
<reference evidence="5" key="1">
    <citation type="submission" date="2023-05" db="EMBL/GenBank/DDBJ databases">
        <title>Nepenthes gracilis genome sequencing.</title>
        <authorList>
            <person name="Fukushima K."/>
        </authorList>
    </citation>
    <scope>NUCLEOTIDE SEQUENCE</scope>
    <source>
        <strain evidence="5">SING2019-196</strain>
    </source>
</reference>
<dbReference type="EMBL" id="BSYO01000008">
    <property type="protein sequence ID" value="GMH09066.1"/>
    <property type="molecule type" value="Genomic_DNA"/>
</dbReference>
<dbReference type="InterPro" id="IPR015338">
    <property type="entry name" value="GT64_dom"/>
</dbReference>
<dbReference type="Pfam" id="PF09258">
    <property type="entry name" value="Glyco_transf_64"/>
    <property type="match status" value="1"/>
</dbReference>
<protein>
    <recommendedName>
        <fullName evidence="4">Glycosyl transferase 64 domain-containing protein</fullName>
    </recommendedName>
</protein>
<dbReference type="PANTHER" id="PTHR48410">
    <property type="entry name" value="GLYCOSYLINOSITOL PHOSPHORYLCERAMIDE MANNOSYL TRANSFERASE 1"/>
    <property type="match status" value="1"/>
</dbReference>
<evidence type="ECO:0000313" key="6">
    <source>
        <dbReference type="Proteomes" id="UP001279734"/>
    </source>
</evidence>
<dbReference type="Proteomes" id="UP001279734">
    <property type="component" value="Unassembled WGS sequence"/>
</dbReference>
<keyword evidence="2" id="KW-0808">Transferase</keyword>